<dbReference type="GO" id="GO:0030798">
    <property type="term" value="F:trans-aconitate 2-methyltransferase activity"/>
    <property type="evidence" value="ECO:0007669"/>
    <property type="project" value="UniProtKB-EC"/>
</dbReference>
<reference evidence="2" key="1">
    <citation type="journal article" date="2015" name="Proc. Natl. Acad. Sci. U.S.A.">
        <title>Networks of energetic and metabolic interactions define dynamics in microbial communities.</title>
        <authorList>
            <person name="Embree M."/>
            <person name="Liu J.K."/>
            <person name="Al-Bassam M.M."/>
            <person name="Zengler K."/>
        </authorList>
    </citation>
    <scope>NUCLEOTIDE SEQUENCE</scope>
</reference>
<accession>A0A0W8FSQ7</accession>
<dbReference type="AlphaFoldDB" id="A0A0W8FSQ7"/>
<evidence type="ECO:0000259" key="1">
    <source>
        <dbReference type="Pfam" id="PF13847"/>
    </source>
</evidence>
<dbReference type="InterPro" id="IPR025714">
    <property type="entry name" value="Methyltranfer_dom"/>
</dbReference>
<dbReference type="PANTHER" id="PTHR43861">
    <property type="entry name" value="TRANS-ACONITATE 2-METHYLTRANSFERASE-RELATED"/>
    <property type="match status" value="1"/>
</dbReference>
<gene>
    <name evidence="2" type="ORF">ASZ90_006279</name>
</gene>
<protein>
    <submittedName>
        <fullName evidence="2">Trans-aconitate 2-methyltransferase</fullName>
        <ecNumber evidence="2">2.1.1.144</ecNumber>
    </submittedName>
</protein>
<dbReference type="InterPro" id="IPR029063">
    <property type="entry name" value="SAM-dependent_MTases_sf"/>
</dbReference>
<dbReference type="Gene3D" id="3.40.50.150">
    <property type="entry name" value="Vaccinia Virus protein VP39"/>
    <property type="match status" value="1"/>
</dbReference>
<dbReference type="Pfam" id="PF13847">
    <property type="entry name" value="Methyltransf_31"/>
    <property type="match status" value="1"/>
</dbReference>
<dbReference type="SUPFAM" id="SSF53335">
    <property type="entry name" value="S-adenosyl-L-methionine-dependent methyltransferases"/>
    <property type="match status" value="1"/>
</dbReference>
<dbReference type="PANTHER" id="PTHR43861:SF1">
    <property type="entry name" value="TRANS-ACONITATE 2-METHYLTRANSFERASE"/>
    <property type="match status" value="1"/>
</dbReference>
<name>A0A0W8FSQ7_9ZZZZ</name>
<keyword evidence="2" id="KW-0808">Transferase</keyword>
<dbReference type="EMBL" id="LNQE01000879">
    <property type="protein sequence ID" value="KUG23915.1"/>
    <property type="molecule type" value="Genomic_DNA"/>
</dbReference>
<evidence type="ECO:0000313" key="2">
    <source>
        <dbReference type="EMBL" id="KUG23915.1"/>
    </source>
</evidence>
<keyword evidence="2" id="KW-0489">Methyltransferase</keyword>
<comment type="caution">
    <text evidence="2">The sequence shown here is derived from an EMBL/GenBank/DDBJ whole genome shotgun (WGS) entry which is preliminary data.</text>
</comment>
<proteinExistence type="predicted"/>
<dbReference type="GO" id="GO:0032259">
    <property type="term" value="P:methylation"/>
    <property type="evidence" value="ECO:0007669"/>
    <property type="project" value="UniProtKB-KW"/>
</dbReference>
<organism evidence="2">
    <name type="scientific">hydrocarbon metagenome</name>
    <dbReference type="NCBI Taxonomy" id="938273"/>
    <lineage>
        <taxon>unclassified sequences</taxon>
        <taxon>metagenomes</taxon>
        <taxon>ecological metagenomes</taxon>
    </lineage>
</organism>
<dbReference type="CDD" id="cd02440">
    <property type="entry name" value="AdoMet_MTases"/>
    <property type="match status" value="1"/>
</dbReference>
<feature type="domain" description="Methyltransferase" evidence="1">
    <location>
        <begin position="30"/>
        <end position="137"/>
    </location>
</feature>
<sequence>MVKWNAETYKDSSHEQFKWGIELLDKLKLKGNESVLDIGCGDGRLTMEIAKRVPDGHVVGIDNSEEMINFATRNFPKDKYPNVDWQLMDATEIHFDNKFDAAYSNAVLHWVKEHVAVLKGVKKSLKSGGTILFQMAGKGNALNAAGVLVDVISKEKWSKYFIYGVSSSLNYYGPDDYHAWLKELGLVEKRVELFPKDASFHGREGMRGNIKSVWMTFTDMIPEDLRNQFIEDLIDGFDEKSPRDEFGNYHIDMMRLEVEAEKA</sequence>
<dbReference type="EC" id="2.1.1.144" evidence="2"/>